<evidence type="ECO:0000259" key="1">
    <source>
        <dbReference type="Pfam" id="PF12973"/>
    </source>
</evidence>
<reference evidence="2" key="1">
    <citation type="submission" date="2021-01" db="EMBL/GenBank/DDBJ databases">
        <authorList>
            <person name="Corre E."/>
            <person name="Pelletier E."/>
            <person name="Niang G."/>
            <person name="Scheremetjew M."/>
            <person name="Finn R."/>
            <person name="Kale V."/>
            <person name="Holt S."/>
            <person name="Cochrane G."/>
            <person name="Meng A."/>
            <person name="Brown T."/>
            <person name="Cohen L."/>
        </authorList>
    </citation>
    <scope>NUCLEOTIDE SEQUENCE</scope>
    <source>
        <strain evidence="2">CCMP622</strain>
    </source>
</reference>
<dbReference type="InterPro" id="IPR014710">
    <property type="entry name" value="RmlC-like_jellyroll"/>
</dbReference>
<dbReference type="EMBL" id="HBHP01000985">
    <property type="protein sequence ID" value="CAD9745104.1"/>
    <property type="molecule type" value="Transcribed_RNA"/>
</dbReference>
<feature type="domain" description="ChrR-like cupin" evidence="1">
    <location>
        <begin position="52"/>
        <end position="147"/>
    </location>
</feature>
<organism evidence="2">
    <name type="scientific">Lotharella oceanica</name>
    <dbReference type="NCBI Taxonomy" id="641309"/>
    <lineage>
        <taxon>Eukaryota</taxon>
        <taxon>Sar</taxon>
        <taxon>Rhizaria</taxon>
        <taxon>Cercozoa</taxon>
        <taxon>Chlorarachniophyceae</taxon>
        <taxon>Lotharella</taxon>
    </lineage>
</organism>
<accession>A0A7S2X6J2</accession>
<dbReference type="AlphaFoldDB" id="A0A7S2X6J2"/>
<dbReference type="Gene3D" id="2.60.120.10">
    <property type="entry name" value="Jelly Rolls"/>
    <property type="match status" value="1"/>
</dbReference>
<dbReference type="InterPro" id="IPR025979">
    <property type="entry name" value="ChrR-like_cupin_dom"/>
</dbReference>
<name>A0A7S2X6J2_9EUKA</name>
<dbReference type="SUPFAM" id="SSF51182">
    <property type="entry name" value="RmlC-like cupins"/>
    <property type="match status" value="1"/>
</dbReference>
<sequence length="157" mass="17466">MGISVIVHSRSHNSRGGKGGPIENKQNAITKIAGWLKVAKPELEFGDISTNLRQQPVVDGISTLVLSEDKKSGDQTVLMKLHAGYETHTKSCHEYWEEVYILEGSLYDKAKKIYIRPGMYACRPPGMIHGPYIASESCTMIVVSRHVLDEAKLRSKL</sequence>
<protein>
    <recommendedName>
        <fullName evidence="1">ChrR-like cupin domain-containing protein</fullName>
    </recommendedName>
</protein>
<evidence type="ECO:0000313" key="2">
    <source>
        <dbReference type="EMBL" id="CAD9745104.1"/>
    </source>
</evidence>
<dbReference type="Pfam" id="PF12973">
    <property type="entry name" value="Cupin_7"/>
    <property type="match status" value="1"/>
</dbReference>
<proteinExistence type="predicted"/>
<gene>
    <name evidence="2" type="ORF">LSP00402_LOCUS624</name>
</gene>
<dbReference type="InterPro" id="IPR011051">
    <property type="entry name" value="RmlC_Cupin_sf"/>
</dbReference>